<protein>
    <submittedName>
        <fullName evidence="1">Uncharacterized protein</fullName>
    </submittedName>
</protein>
<reference evidence="1 2" key="1">
    <citation type="submission" date="2020-02" db="EMBL/GenBank/DDBJ databases">
        <title>Genome sequencing, annotation and comparative genomic analysis of Bacillus tequilensis EA-CB0015, an effective biological control agent against Pseudocercospora fijiensis in banana plants.</title>
        <authorList>
            <person name="Cuellar-Gaviria T.Z."/>
            <person name="Ju K.-S."/>
            <person name="Villegas-Escobar V."/>
        </authorList>
    </citation>
    <scope>NUCLEOTIDE SEQUENCE [LARGE SCALE GENOMIC DNA]</scope>
    <source>
        <strain evidence="1 2">EA-CB0015</strain>
    </source>
</reference>
<dbReference type="InterPro" id="IPR038682">
    <property type="entry name" value="YrpD-like_sf"/>
</dbReference>
<proteinExistence type="predicted"/>
<dbReference type="Gene3D" id="2.60.120.1270">
    <property type="match status" value="1"/>
</dbReference>
<keyword evidence="2" id="KW-1185">Reference proteome</keyword>
<dbReference type="AlphaFoldDB" id="A0A6H0WN70"/>
<name>A0A6H0WN70_9BACI</name>
<organism evidence="1 2">
    <name type="scientific">Bacillus tequilensis</name>
    <dbReference type="NCBI Taxonomy" id="227866"/>
    <lineage>
        <taxon>Bacteria</taxon>
        <taxon>Bacillati</taxon>
        <taxon>Bacillota</taxon>
        <taxon>Bacilli</taxon>
        <taxon>Bacillales</taxon>
        <taxon>Bacillaceae</taxon>
        <taxon>Bacillus</taxon>
    </lineage>
</organism>
<accession>A0A6H0WN70</accession>
<evidence type="ECO:0000313" key="1">
    <source>
        <dbReference type="EMBL" id="QIW80135.1"/>
    </source>
</evidence>
<evidence type="ECO:0000313" key="2">
    <source>
        <dbReference type="Proteomes" id="UP000501914"/>
    </source>
</evidence>
<dbReference type="Proteomes" id="UP000501914">
    <property type="component" value="Chromosome"/>
</dbReference>
<dbReference type="InterPro" id="IPR029143">
    <property type="entry name" value="YrpD"/>
</dbReference>
<dbReference type="KEGG" id="bteq:G4P54_10125"/>
<dbReference type="RefSeq" id="WP_142675227.1">
    <property type="nucleotide sequence ID" value="NZ_CP048852.1"/>
</dbReference>
<gene>
    <name evidence="1" type="ORF">G4P54_10125</name>
</gene>
<dbReference type="CDD" id="cd13427">
    <property type="entry name" value="YncM_like"/>
    <property type="match status" value="1"/>
</dbReference>
<sequence>MVKKVLIAGAVGTAVLFGTLSSGIPGLPAADAQVAKAATKLSKGIGGRAYLNSNGAVFTAKIKLPDTVKHDDSVSTPYIYSGFKAKSGTEADTGLQYSKQYNVWKPFMKVGAKNNQTYIEGKDKFTYTKGFRPGSTVQMTIYKNVNGNTRMTLWGTNNDGYTGRIITEIQETNIGTISSWKTLATAAVSYESQRDAIKTNFSTSFNNITIDNKAVTPVIDTQDNAKVSVSGNNVTISVNQ</sequence>
<dbReference type="OrthoDB" id="2907729at2"/>
<dbReference type="Pfam" id="PF15493">
    <property type="entry name" value="YrpD"/>
    <property type="match status" value="1"/>
</dbReference>
<dbReference type="EMBL" id="CP048852">
    <property type="protein sequence ID" value="QIW80135.1"/>
    <property type="molecule type" value="Genomic_DNA"/>
</dbReference>